<dbReference type="Proteomes" id="UP001596018">
    <property type="component" value="Unassembled WGS sequence"/>
</dbReference>
<name>A0ABW0JSB9_9GAMM</name>
<accession>A0ABW0JSB9</accession>
<dbReference type="RefSeq" id="WP_377337762.1">
    <property type="nucleotide sequence ID" value="NZ_JALBWS010000015.1"/>
</dbReference>
<dbReference type="PANTHER" id="PTHR34700:SF4">
    <property type="entry name" value="PHAGE-LIKE ELEMENT PBSX PROTEIN XKDP"/>
    <property type="match status" value="1"/>
</dbReference>
<dbReference type="InterPro" id="IPR036779">
    <property type="entry name" value="LysM_dom_sf"/>
</dbReference>
<dbReference type="SUPFAM" id="SSF54106">
    <property type="entry name" value="LysM domain"/>
    <property type="match status" value="1"/>
</dbReference>
<evidence type="ECO:0000313" key="4">
    <source>
        <dbReference type="Proteomes" id="UP001596018"/>
    </source>
</evidence>
<dbReference type="InterPro" id="IPR018392">
    <property type="entry name" value="LysM"/>
</dbReference>
<sequence length="375" mass="41520">MIRKTIVLLAGLLVTVAVYAAGAQLRTDHPDNYTVRSGDTLWDISARFLVKPWLWPEIWQANPQVRNPHLIYPGDVLNLSFINGPSLRLQPSVHREGDAVPAIPLSELRTFLKDLRVMNSNEVSSAPYVVGLEENRLRGAVGQNIYVRGLQATPGQRWAIVRPSHVFRGFEQDDPGDADSRIFAHELDSNAAMVNAPWREDSRHDGQMGRGQDMGVEVTVIGTAETLRTGDPSTLLLLDSTREIRSGDRVLPIDDAPYDPYFYPHPPKSIAQDSHVIGFADALDAVGSRQVVALSVGAKDGVDNGQTFSIYRPGENIHDDVASSSWRRGVGSRVTLPDEFVGHVMVFRTFDRVSYGLVMDSLRPVHKNDKLAMPE</sequence>
<keyword evidence="1" id="KW-0732">Signal</keyword>
<evidence type="ECO:0000256" key="1">
    <source>
        <dbReference type="SAM" id="SignalP"/>
    </source>
</evidence>
<evidence type="ECO:0000259" key="2">
    <source>
        <dbReference type="PROSITE" id="PS51782"/>
    </source>
</evidence>
<gene>
    <name evidence="3" type="ORF">ACFPK0_01065</name>
</gene>
<dbReference type="Gene3D" id="3.10.350.10">
    <property type="entry name" value="LysM domain"/>
    <property type="match status" value="1"/>
</dbReference>
<dbReference type="InterPro" id="IPR052196">
    <property type="entry name" value="Bact_Kbp"/>
</dbReference>
<comment type="caution">
    <text evidence="3">The sequence shown here is derived from an EMBL/GenBank/DDBJ whole genome shotgun (WGS) entry which is preliminary data.</text>
</comment>
<dbReference type="SMART" id="SM00257">
    <property type="entry name" value="LysM"/>
    <property type="match status" value="1"/>
</dbReference>
<dbReference type="Pfam" id="PF01476">
    <property type="entry name" value="LysM"/>
    <property type="match status" value="1"/>
</dbReference>
<proteinExistence type="predicted"/>
<dbReference type="EMBL" id="JBHSMM010000001">
    <property type="protein sequence ID" value="MFC5438596.1"/>
    <property type="molecule type" value="Genomic_DNA"/>
</dbReference>
<organism evidence="3 4">
    <name type="scientific">Rhodanobacter ginsenosidimutans</name>
    <dbReference type="NCBI Taxonomy" id="490571"/>
    <lineage>
        <taxon>Bacteria</taxon>
        <taxon>Pseudomonadati</taxon>
        <taxon>Pseudomonadota</taxon>
        <taxon>Gammaproteobacteria</taxon>
        <taxon>Lysobacterales</taxon>
        <taxon>Rhodanobacteraceae</taxon>
        <taxon>Rhodanobacter</taxon>
    </lineage>
</organism>
<feature type="chain" id="PRO_5047264730" evidence="1">
    <location>
        <begin position="21"/>
        <end position="375"/>
    </location>
</feature>
<evidence type="ECO:0000313" key="3">
    <source>
        <dbReference type="EMBL" id="MFC5438596.1"/>
    </source>
</evidence>
<dbReference type="PROSITE" id="PS51782">
    <property type="entry name" value="LYSM"/>
    <property type="match status" value="1"/>
</dbReference>
<dbReference type="PANTHER" id="PTHR34700">
    <property type="entry name" value="POTASSIUM BINDING PROTEIN KBP"/>
    <property type="match status" value="1"/>
</dbReference>
<dbReference type="CDD" id="cd00118">
    <property type="entry name" value="LysM"/>
    <property type="match status" value="1"/>
</dbReference>
<protein>
    <submittedName>
        <fullName evidence="3">LysM peptidoglycan-binding domain-containing protein</fullName>
    </submittedName>
</protein>
<reference evidence="4" key="1">
    <citation type="journal article" date="2019" name="Int. J. Syst. Evol. Microbiol.">
        <title>The Global Catalogue of Microorganisms (GCM) 10K type strain sequencing project: providing services to taxonomists for standard genome sequencing and annotation.</title>
        <authorList>
            <consortium name="The Broad Institute Genomics Platform"/>
            <consortium name="The Broad Institute Genome Sequencing Center for Infectious Disease"/>
            <person name="Wu L."/>
            <person name="Ma J."/>
        </authorList>
    </citation>
    <scope>NUCLEOTIDE SEQUENCE [LARGE SCALE GENOMIC DNA]</scope>
    <source>
        <strain evidence="4">KACC 12822</strain>
    </source>
</reference>
<feature type="signal peptide" evidence="1">
    <location>
        <begin position="1"/>
        <end position="20"/>
    </location>
</feature>
<keyword evidence="4" id="KW-1185">Reference proteome</keyword>
<feature type="domain" description="LysM" evidence="2">
    <location>
        <begin position="31"/>
        <end position="79"/>
    </location>
</feature>